<dbReference type="NCBIfam" id="NF005255">
    <property type="entry name" value="PRK06762.2-2"/>
    <property type="match status" value="1"/>
</dbReference>
<dbReference type="Gene3D" id="3.40.50.300">
    <property type="entry name" value="P-loop containing nucleotide triphosphate hydrolases"/>
    <property type="match status" value="1"/>
</dbReference>
<dbReference type="Proteomes" id="UP000295573">
    <property type="component" value="Unassembled WGS sequence"/>
</dbReference>
<sequence length="215" mass="23659">MPARGMFDAVGSCRAAPAWSRVSGVAKLGDATTRLVVLRGNSGSGKSTTAQEVRRRVGRGVAWVEQDYLRRILLREHDRAGAPNIALIDQTARYALDHGYHVILEGIFYKPTYGEMLHQLIADHAGVTGVYYFQLSFEETLRRHATKPLGKATPEQMRDWYQPNDLLGVEGEQIIEPSSTLDQTVDRIITDLTWTTGGAVAQRPCGCSPTCSLAT</sequence>
<protein>
    <submittedName>
        <fullName evidence="1">AAA domain-containing protein</fullName>
    </submittedName>
</protein>
<dbReference type="SUPFAM" id="SSF52540">
    <property type="entry name" value="P-loop containing nucleoside triphosphate hydrolases"/>
    <property type="match status" value="1"/>
</dbReference>
<organism evidence="1 2">
    <name type="scientific">Kribbella antiqua</name>
    <dbReference type="NCBI Taxonomy" id="2512217"/>
    <lineage>
        <taxon>Bacteria</taxon>
        <taxon>Bacillati</taxon>
        <taxon>Actinomycetota</taxon>
        <taxon>Actinomycetes</taxon>
        <taxon>Propionibacteriales</taxon>
        <taxon>Kribbellaceae</taxon>
        <taxon>Kribbella</taxon>
    </lineage>
</organism>
<evidence type="ECO:0000313" key="2">
    <source>
        <dbReference type="Proteomes" id="UP000295573"/>
    </source>
</evidence>
<dbReference type="InterPro" id="IPR027417">
    <property type="entry name" value="P-loop_NTPase"/>
</dbReference>
<keyword evidence="2" id="KW-1185">Reference proteome</keyword>
<name>A0A4R2IMI1_9ACTN</name>
<dbReference type="EMBL" id="SLWR01000007">
    <property type="protein sequence ID" value="TCO46244.1"/>
    <property type="molecule type" value="Genomic_DNA"/>
</dbReference>
<dbReference type="Pfam" id="PF13671">
    <property type="entry name" value="AAA_33"/>
    <property type="match status" value="1"/>
</dbReference>
<dbReference type="AlphaFoldDB" id="A0A4R2IMI1"/>
<comment type="caution">
    <text evidence="1">The sequence shown here is derived from an EMBL/GenBank/DDBJ whole genome shotgun (WGS) entry which is preliminary data.</text>
</comment>
<gene>
    <name evidence="1" type="ORF">EV646_107268</name>
</gene>
<reference evidence="1 2" key="1">
    <citation type="journal article" date="2015" name="Stand. Genomic Sci.">
        <title>Genomic Encyclopedia of Bacterial and Archaeal Type Strains, Phase III: the genomes of soil and plant-associated and newly described type strains.</title>
        <authorList>
            <person name="Whitman W.B."/>
            <person name="Woyke T."/>
            <person name="Klenk H.P."/>
            <person name="Zhou Y."/>
            <person name="Lilburn T.G."/>
            <person name="Beck B.J."/>
            <person name="De Vos P."/>
            <person name="Vandamme P."/>
            <person name="Eisen J.A."/>
            <person name="Garrity G."/>
            <person name="Hugenholtz P."/>
            <person name="Kyrpides N.C."/>
        </authorList>
    </citation>
    <scope>NUCLEOTIDE SEQUENCE [LARGE SCALE GENOMIC DNA]</scope>
    <source>
        <strain evidence="1 2">VKM Ac-2541</strain>
    </source>
</reference>
<evidence type="ECO:0000313" key="1">
    <source>
        <dbReference type="EMBL" id="TCO46244.1"/>
    </source>
</evidence>
<proteinExistence type="predicted"/>
<accession>A0A4R2IMI1</accession>